<keyword evidence="3 9" id="KW-0479">Metal-binding</keyword>
<gene>
    <name evidence="11" type="primary">vanX</name>
    <name evidence="9" type="synonym">ddpX</name>
    <name evidence="11" type="ORF">AMJAP_2444</name>
</gene>
<feature type="binding site" evidence="9">
    <location>
        <position position="136"/>
    </location>
    <ligand>
        <name>Zn(2+)</name>
        <dbReference type="ChEBI" id="CHEBI:29105"/>
        <note>catalytic</note>
    </ligand>
</feature>
<dbReference type="GO" id="GO:0071555">
    <property type="term" value="P:cell wall organization"/>
    <property type="evidence" value="ECO:0007669"/>
    <property type="project" value="UniProtKB-KW"/>
</dbReference>
<dbReference type="PIRSF" id="PIRSF026671">
    <property type="entry name" value="AA_dipeptidase"/>
    <property type="match status" value="1"/>
</dbReference>
<feature type="active site" description="Proton donor/acceptor" evidence="9">
    <location>
        <position position="197"/>
    </location>
</feature>
<dbReference type="GO" id="GO:0008270">
    <property type="term" value="F:zinc ion binding"/>
    <property type="evidence" value="ECO:0007669"/>
    <property type="project" value="UniProtKB-UniRule"/>
</dbReference>
<evidence type="ECO:0000256" key="5">
    <source>
        <dbReference type="ARBA" id="ARBA00022833"/>
    </source>
</evidence>
<dbReference type="CDD" id="cd14843">
    <property type="entry name" value="D-Ala-D-Ala_dipeptidase_like"/>
    <property type="match status" value="1"/>
</dbReference>
<dbReference type="HAMAP" id="MF_01924">
    <property type="entry name" value="A_A_dipeptidase"/>
    <property type="match status" value="1"/>
</dbReference>
<keyword evidence="5 9" id="KW-0862">Zinc</keyword>
<evidence type="ECO:0000256" key="8">
    <source>
        <dbReference type="ARBA" id="ARBA00023316"/>
    </source>
</evidence>
<feature type="binding site" evidence="9">
    <location>
        <position position="200"/>
    </location>
    <ligand>
        <name>Zn(2+)</name>
        <dbReference type="ChEBI" id="CHEBI:29105"/>
        <note>catalytic</note>
    </ligand>
</feature>
<name>A0A7R6P4B9_9GAMM</name>
<organism evidence="11 12">
    <name type="scientific">Amphritea japonica ATCC BAA-1530</name>
    <dbReference type="NCBI Taxonomy" id="1278309"/>
    <lineage>
        <taxon>Bacteria</taxon>
        <taxon>Pseudomonadati</taxon>
        <taxon>Pseudomonadota</taxon>
        <taxon>Gammaproteobacteria</taxon>
        <taxon>Oceanospirillales</taxon>
        <taxon>Oceanospirillaceae</taxon>
        <taxon>Amphritea</taxon>
    </lineage>
</organism>
<keyword evidence="12" id="KW-1185">Reference proteome</keyword>
<evidence type="ECO:0000256" key="3">
    <source>
        <dbReference type="ARBA" id="ARBA00022723"/>
    </source>
</evidence>
<keyword evidence="4 9" id="KW-0378">Hydrolase</keyword>
<dbReference type="RefSeq" id="WP_040403989.1">
    <property type="nucleotide sequence ID" value="NZ_AP014545.1"/>
</dbReference>
<evidence type="ECO:0000256" key="2">
    <source>
        <dbReference type="ARBA" id="ARBA00022670"/>
    </source>
</evidence>
<dbReference type="PANTHER" id="PTHR43126:SF2">
    <property type="entry name" value="D-ALANYL-D-ALANINE DIPEPTIDASE"/>
    <property type="match status" value="1"/>
</dbReference>
<proteinExistence type="inferred from homology"/>
<dbReference type="KEGG" id="ajp:AMJAP_2444"/>
<dbReference type="InterPro" id="IPR000755">
    <property type="entry name" value="A_A_dipeptidase"/>
</dbReference>
<dbReference type="EC" id="3.4.13.22" evidence="9 10"/>
<dbReference type="InterPro" id="IPR009045">
    <property type="entry name" value="Zn_M74/Hedgehog-like"/>
</dbReference>
<feature type="site" description="Transition state stabilizer" evidence="9">
    <location>
        <position position="78"/>
    </location>
</feature>
<evidence type="ECO:0000313" key="11">
    <source>
        <dbReference type="EMBL" id="BBB27033.1"/>
    </source>
</evidence>
<comment type="function">
    <text evidence="9 10">Catalyzes hydrolysis of the D-alanyl-D-alanine dipeptide.</text>
</comment>
<feature type="binding site" evidence="9">
    <location>
        <position position="129"/>
    </location>
    <ligand>
        <name>Zn(2+)</name>
        <dbReference type="ChEBI" id="CHEBI:29105"/>
        <note>catalytic</note>
    </ligand>
</feature>
<reference evidence="11 12" key="1">
    <citation type="journal article" date="2008" name="Int. J. Syst. Evol. Microbiol.">
        <title>Amphritea japonica sp. nov. and Amphritea balenae sp. nov., isolated from the sediment adjacent to sperm whale carcasses off Kagoshima, Japan.</title>
        <authorList>
            <person name="Miyazaki M."/>
            <person name="Nogi Y."/>
            <person name="Fujiwara Y."/>
            <person name="Kawato M."/>
            <person name="Nagahama T."/>
            <person name="Kubokawa K."/>
            <person name="Horikoshi K."/>
        </authorList>
    </citation>
    <scope>NUCLEOTIDE SEQUENCE [LARGE SCALE GENOMIC DNA]</scope>
    <source>
        <strain evidence="11 12">ATCC BAA-1530</strain>
    </source>
</reference>
<evidence type="ECO:0000256" key="1">
    <source>
        <dbReference type="ARBA" id="ARBA00001362"/>
    </source>
</evidence>
<keyword evidence="2 9" id="KW-0645">Protease</keyword>
<sequence length="225" mass="25501">MHRLTPSSADVLAIPVRECGEPLVDIRVMAGLQYGPPPECPETQNDYTFVRQGVYERLLHAQSLLPRGVALRLYEGYRSLNVQRMLFADELDRVRERQPELPESELFEETTRMVSAVAYPDGTLNIPPHNTGAAVDLFLVDESGQALDFGMDIYKWIETEPDLCLTHAPGISDVVVQNRQMLVDAMTSAGFVNYLQEWWHFSYGDRFWAYLSGHDHAIYGGVSHQ</sequence>
<accession>A0A7R6P4B9</accession>
<evidence type="ECO:0000256" key="9">
    <source>
        <dbReference type="HAMAP-Rule" id="MF_01924"/>
    </source>
</evidence>
<dbReference type="EMBL" id="AP014545">
    <property type="protein sequence ID" value="BBB27033.1"/>
    <property type="molecule type" value="Genomic_DNA"/>
</dbReference>
<keyword evidence="7 9" id="KW-0482">Metalloprotease</keyword>
<protein>
    <recommendedName>
        <fullName evidence="9 10">D-alanyl-D-alanine dipeptidase</fullName>
        <shortName evidence="9 10">D-Ala-D-Ala dipeptidase</shortName>
        <ecNumber evidence="9 10">3.4.13.22</ecNumber>
    </recommendedName>
</protein>
<dbReference type="Pfam" id="PF01427">
    <property type="entry name" value="Peptidase_M15"/>
    <property type="match status" value="1"/>
</dbReference>
<dbReference type="GO" id="GO:0006508">
    <property type="term" value="P:proteolysis"/>
    <property type="evidence" value="ECO:0007669"/>
    <property type="project" value="UniProtKB-KW"/>
</dbReference>
<dbReference type="GO" id="GO:0160237">
    <property type="term" value="F:D-Ala-D-Ala dipeptidase activity"/>
    <property type="evidence" value="ECO:0007669"/>
    <property type="project" value="UniProtKB-EC"/>
</dbReference>
<dbReference type="Gene3D" id="3.30.1380.10">
    <property type="match status" value="1"/>
</dbReference>
<evidence type="ECO:0000256" key="7">
    <source>
        <dbReference type="ARBA" id="ARBA00023049"/>
    </source>
</evidence>
<dbReference type="Proteomes" id="UP000595663">
    <property type="component" value="Chromosome"/>
</dbReference>
<comment type="cofactor">
    <cofactor evidence="9">
        <name>Zn(2+)</name>
        <dbReference type="ChEBI" id="CHEBI:29105"/>
    </cofactor>
    <text evidence="9">Binds 1 zinc ion per subunit.</text>
</comment>
<dbReference type="PANTHER" id="PTHR43126">
    <property type="entry name" value="D-ALANYL-D-ALANINE DIPEPTIDASE"/>
    <property type="match status" value="1"/>
</dbReference>
<dbReference type="GO" id="GO:0008237">
    <property type="term" value="F:metallopeptidase activity"/>
    <property type="evidence" value="ECO:0007669"/>
    <property type="project" value="UniProtKB-KW"/>
</dbReference>
<evidence type="ECO:0000256" key="4">
    <source>
        <dbReference type="ARBA" id="ARBA00022801"/>
    </source>
</evidence>
<evidence type="ECO:0000256" key="10">
    <source>
        <dbReference type="PIRNR" id="PIRNR026671"/>
    </source>
</evidence>
<evidence type="ECO:0000313" key="12">
    <source>
        <dbReference type="Proteomes" id="UP000595663"/>
    </source>
</evidence>
<comment type="similarity">
    <text evidence="9 10">Belongs to the peptidase M15D family.</text>
</comment>
<dbReference type="AlphaFoldDB" id="A0A7R6P4B9"/>
<evidence type="ECO:0000256" key="6">
    <source>
        <dbReference type="ARBA" id="ARBA00022997"/>
    </source>
</evidence>
<keyword evidence="6 9" id="KW-0224">Dipeptidase</keyword>
<keyword evidence="8 10" id="KW-0961">Cell wall biogenesis/degradation</keyword>
<comment type="catalytic activity">
    <reaction evidence="1 9 10">
        <text>D-alanyl-D-alanine + H2O = 2 D-alanine</text>
        <dbReference type="Rhea" id="RHEA:20661"/>
        <dbReference type="ChEBI" id="CHEBI:15377"/>
        <dbReference type="ChEBI" id="CHEBI:57416"/>
        <dbReference type="ChEBI" id="CHEBI:57822"/>
        <dbReference type="EC" id="3.4.13.22"/>
    </reaction>
</comment>
<dbReference type="SUPFAM" id="SSF55166">
    <property type="entry name" value="Hedgehog/DD-peptidase"/>
    <property type="match status" value="1"/>
</dbReference>